<dbReference type="Proteomes" id="UP000638848">
    <property type="component" value="Unassembled WGS sequence"/>
</dbReference>
<feature type="compositionally biased region" description="Low complexity" evidence="6">
    <location>
        <begin position="320"/>
        <end position="342"/>
    </location>
</feature>
<protein>
    <recommendedName>
        <fullName evidence="10">Flippase-like domain-containing protein</fullName>
    </recommendedName>
</protein>
<keyword evidence="5 7" id="KW-0472">Membrane</keyword>
<feature type="transmembrane region" description="Helical" evidence="7">
    <location>
        <begin position="219"/>
        <end position="240"/>
    </location>
</feature>
<evidence type="ECO:0000256" key="5">
    <source>
        <dbReference type="ARBA" id="ARBA00023136"/>
    </source>
</evidence>
<keyword evidence="3 7" id="KW-0812">Transmembrane</keyword>
<keyword evidence="9" id="KW-1185">Reference proteome</keyword>
<dbReference type="Pfam" id="PF03706">
    <property type="entry name" value="LPG_synthase_TM"/>
    <property type="match status" value="1"/>
</dbReference>
<feature type="transmembrane region" description="Helical" evidence="7">
    <location>
        <begin position="260"/>
        <end position="283"/>
    </location>
</feature>
<organism evidence="8 9">
    <name type="scientific">Kocuria dechangensis</name>
    <dbReference type="NCBI Taxonomy" id="1176249"/>
    <lineage>
        <taxon>Bacteria</taxon>
        <taxon>Bacillati</taxon>
        <taxon>Actinomycetota</taxon>
        <taxon>Actinomycetes</taxon>
        <taxon>Micrococcales</taxon>
        <taxon>Micrococcaceae</taxon>
        <taxon>Kocuria</taxon>
    </lineage>
</organism>
<dbReference type="PANTHER" id="PTHR40277">
    <property type="entry name" value="BLL5419 PROTEIN"/>
    <property type="match status" value="1"/>
</dbReference>
<feature type="transmembrane region" description="Helical" evidence="7">
    <location>
        <begin position="46"/>
        <end position="69"/>
    </location>
</feature>
<dbReference type="RefSeq" id="WP_188535587.1">
    <property type="nucleotide sequence ID" value="NZ_BMEQ01000005.1"/>
</dbReference>
<reference evidence="8" key="1">
    <citation type="journal article" date="2014" name="Int. J. Syst. Evol. Microbiol.">
        <title>Complete genome sequence of Corynebacterium casei LMG S-19264T (=DSM 44701T), isolated from a smear-ripened cheese.</title>
        <authorList>
            <consortium name="US DOE Joint Genome Institute (JGI-PGF)"/>
            <person name="Walter F."/>
            <person name="Albersmeier A."/>
            <person name="Kalinowski J."/>
            <person name="Ruckert C."/>
        </authorList>
    </citation>
    <scope>NUCLEOTIDE SEQUENCE</scope>
    <source>
        <strain evidence="8">CGMCC 1.12187</strain>
    </source>
</reference>
<keyword evidence="4 7" id="KW-1133">Transmembrane helix</keyword>
<evidence type="ECO:0008006" key="10">
    <source>
        <dbReference type="Google" id="ProtNLM"/>
    </source>
</evidence>
<dbReference type="InterPro" id="IPR022791">
    <property type="entry name" value="L-PG_synthase/AglD"/>
</dbReference>
<evidence type="ECO:0000256" key="7">
    <source>
        <dbReference type="SAM" id="Phobius"/>
    </source>
</evidence>
<feature type="transmembrane region" description="Helical" evidence="7">
    <location>
        <begin position="144"/>
        <end position="174"/>
    </location>
</feature>
<gene>
    <name evidence="8" type="ORF">GCM10011374_13960</name>
</gene>
<comment type="caution">
    <text evidence="8">The sequence shown here is derived from an EMBL/GenBank/DDBJ whole genome shotgun (WGS) entry which is preliminary data.</text>
</comment>
<feature type="region of interest" description="Disordered" evidence="6">
    <location>
        <begin position="297"/>
        <end position="342"/>
    </location>
</feature>
<dbReference type="EMBL" id="BMEQ01000005">
    <property type="protein sequence ID" value="GGG52400.1"/>
    <property type="molecule type" value="Genomic_DNA"/>
</dbReference>
<proteinExistence type="predicted"/>
<accession>A0A917GNM0</accession>
<comment type="subcellular location">
    <subcellularLocation>
        <location evidence="1">Cell membrane</location>
        <topology evidence="1">Multi-pass membrane protein</topology>
    </subcellularLocation>
</comment>
<evidence type="ECO:0000256" key="6">
    <source>
        <dbReference type="SAM" id="MobiDB-lite"/>
    </source>
</evidence>
<evidence type="ECO:0000256" key="3">
    <source>
        <dbReference type="ARBA" id="ARBA00022692"/>
    </source>
</evidence>
<dbReference type="PANTHER" id="PTHR40277:SF1">
    <property type="entry name" value="BLL5419 PROTEIN"/>
    <property type="match status" value="1"/>
</dbReference>
<dbReference type="AlphaFoldDB" id="A0A917GNM0"/>
<keyword evidence="2" id="KW-1003">Cell membrane</keyword>
<evidence type="ECO:0000256" key="4">
    <source>
        <dbReference type="ARBA" id="ARBA00022989"/>
    </source>
</evidence>
<evidence type="ECO:0000256" key="2">
    <source>
        <dbReference type="ARBA" id="ARBA00022475"/>
    </source>
</evidence>
<evidence type="ECO:0000256" key="1">
    <source>
        <dbReference type="ARBA" id="ARBA00004651"/>
    </source>
</evidence>
<evidence type="ECO:0000313" key="9">
    <source>
        <dbReference type="Proteomes" id="UP000638848"/>
    </source>
</evidence>
<sequence length="342" mass="34004">MPPAAPDPRSAPVPGRRIVLAGVQAVVGLGVLVGLFRAFGPGSIGAALGVLGPGTVALALAAGSAATAAQAQRWRLVARSRGVRIRPGEALAECWAAGLVNLLMPGGVAGDAVRVLRRRRLGDSIPEAGISVAGERLAGTSVMLAAGVVPALTLGVWPAVGLGAGALVVGALAWRATRGARARDRAAVWGLSVLVWACYQGLFLVAAVRTAPGAARADLWGISVLGLAGMSVPLGVGGWGPREGITTLAAAAHGLPGETGFAISLAYGLLALVSAAPGAVVLLRWLRPAARVPAGAAGRAASPDLESDPCGSRRRPWTPAPEGRSSGEPSGPRSPDGSSASP</sequence>
<feature type="transmembrane region" description="Helical" evidence="7">
    <location>
        <begin position="18"/>
        <end position="40"/>
    </location>
</feature>
<feature type="transmembrane region" description="Helical" evidence="7">
    <location>
        <begin position="186"/>
        <end position="207"/>
    </location>
</feature>
<reference evidence="8" key="2">
    <citation type="submission" date="2020-09" db="EMBL/GenBank/DDBJ databases">
        <authorList>
            <person name="Sun Q."/>
            <person name="Zhou Y."/>
        </authorList>
    </citation>
    <scope>NUCLEOTIDE SEQUENCE</scope>
    <source>
        <strain evidence="8">CGMCC 1.12187</strain>
    </source>
</reference>
<dbReference type="GO" id="GO:0005886">
    <property type="term" value="C:plasma membrane"/>
    <property type="evidence" value="ECO:0007669"/>
    <property type="project" value="UniProtKB-SubCell"/>
</dbReference>
<name>A0A917GNM0_9MICC</name>
<evidence type="ECO:0000313" key="8">
    <source>
        <dbReference type="EMBL" id="GGG52400.1"/>
    </source>
</evidence>